<sequence length="520" mass="58954">MSINSSGKRSLLYTYKFYHFEYNCLMEIGLKNIISELKKGGNLSDGDRLTQIFTFAKEKHTGQIRQTGDSLFTHPVSIAFSLACWGLDQTTVEAALLHEVPEMSGVTIDEIASLFGEECARLVDGVIRVGQVKLRGSQNEEFLENLRKMFVAMAQDVRVVIIRLADRLHNITTLEAVPLSKQKRIALETLEIYAPLADRLGMGKLKGDLEDLAFPFVYPDEYTWVSTIAKPHFKHSEDNIVEVLHRIRQQLAKNNVNARTESRLKRKYSLFRKLMRPEINRDISQIHDLMAVRIITGDTASCYSTLGIIHEYWKPVPFLGISDFISQPKPNGYQSIHTKVFDNRGNIVEIQIRSEEMHSHAEFGAAAHFAYAHAKHQGATDEKLEKGTAFSITQKMAWVKQLAGWQQQIVGVKESLSDFRLDALSHHIYVFSPKGDVYDLPENSTPVDYAFNVHSNLGFYIQSAKINGKMASIDSKLKSGDLVEIIKTKSQKTPNRNWLRFVKTHKAKTEIRKALGEKKG</sequence>
<comment type="function">
    <text evidence="1">In eubacteria ppGpp (guanosine 3'-diphosphate 5'-diphosphate) is a mediator of the stringent response that coordinates a variety of cellular activities in response to changes in nutritional abundance.</text>
</comment>
<dbReference type="GO" id="GO:0015969">
    <property type="term" value="P:guanosine tetraphosphate metabolic process"/>
    <property type="evidence" value="ECO:0007669"/>
    <property type="project" value="InterPro"/>
</dbReference>
<evidence type="ECO:0000259" key="2">
    <source>
        <dbReference type="SMART" id="SM00954"/>
    </source>
</evidence>
<keyword evidence="3" id="KW-0808">Transferase</keyword>
<dbReference type="Pfam" id="PF02824">
    <property type="entry name" value="TGS"/>
    <property type="match status" value="1"/>
</dbReference>
<reference evidence="3 4" key="1">
    <citation type="journal article" date="2015" name="Nature">
        <title>rRNA introns, odd ribosomes, and small enigmatic genomes across a large radiation of phyla.</title>
        <authorList>
            <person name="Brown C.T."/>
            <person name="Hug L.A."/>
            <person name="Thomas B.C."/>
            <person name="Sharon I."/>
            <person name="Castelle C.J."/>
            <person name="Singh A."/>
            <person name="Wilkins M.J."/>
            <person name="Williams K.H."/>
            <person name="Banfield J.F."/>
        </authorList>
    </citation>
    <scope>NUCLEOTIDE SEQUENCE [LARGE SCALE GENOMIC DNA]</scope>
</reference>
<organism evidence="3 4">
    <name type="scientific">Candidatus Collierbacteria bacterium GW2011_GWB2_45_17</name>
    <dbReference type="NCBI Taxonomy" id="1618388"/>
    <lineage>
        <taxon>Bacteria</taxon>
        <taxon>Candidatus Collieribacteriota</taxon>
    </lineage>
</organism>
<name>A0A837IG08_9BACT</name>
<feature type="domain" description="RelA/SpoT" evidence="2">
    <location>
        <begin position="262"/>
        <end position="375"/>
    </location>
</feature>
<comment type="similarity">
    <text evidence="1">Belongs to the relA/spoT family.</text>
</comment>
<evidence type="ECO:0000256" key="1">
    <source>
        <dbReference type="RuleBase" id="RU003847"/>
    </source>
</evidence>
<dbReference type="EMBL" id="LCKO01000001">
    <property type="protein sequence ID" value="KKU01267.1"/>
    <property type="molecule type" value="Genomic_DNA"/>
</dbReference>
<dbReference type="SUPFAM" id="SSF81301">
    <property type="entry name" value="Nucleotidyltransferase"/>
    <property type="match status" value="1"/>
</dbReference>
<dbReference type="FunFam" id="3.10.20.30:FF:000002">
    <property type="entry name" value="GTP pyrophosphokinase (RelA/SpoT)"/>
    <property type="match status" value="1"/>
</dbReference>
<comment type="caution">
    <text evidence="3">The sequence shown here is derived from an EMBL/GenBank/DDBJ whole genome shotgun (WGS) entry which is preliminary data.</text>
</comment>
<dbReference type="Proteomes" id="UP000034078">
    <property type="component" value="Unassembled WGS sequence"/>
</dbReference>
<dbReference type="PANTHER" id="PTHR21262:SF31">
    <property type="entry name" value="GTP PYROPHOSPHOKINASE"/>
    <property type="match status" value="1"/>
</dbReference>
<dbReference type="InterPro" id="IPR007685">
    <property type="entry name" value="RelA_SpoT"/>
</dbReference>
<dbReference type="GO" id="GO:0016301">
    <property type="term" value="F:kinase activity"/>
    <property type="evidence" value="ECO:0007669"/>
    <property type="project" value="UniProtKB-KW"/>
</dbReference>
<dbReference type="InterPro" id="IPR004095">
    <property type="entry name" value="TGS"/>
</dbReference>
<dbReference type="FunFam" id="1.10.3210.10:FF:000001">
    <property type="entry name" value="GTP pyrophosphokinase RelA"/>
    <property type="match status" value="1"/>
</dbReference>
<proteinExistence type="inferred from homology"/>
<protein>
    <submittedName>
        <fullName evidence="3">GTP pyrophosphokinase</fullName>
    </submittedName>
</protein>
<evidence type="ECO:0000313" key="3">
    <source>
        <dbReference type="EMBL" id="KKU01267.1"/>
    </source>
</evidence>
<keyword evidence="3" id="KW-0418">Kinase</keyword>
<dbReference type="CDD" id="cd01668">
    <property type="entry name" value="TGS_RSH"/>
    <property type="match status" value="1"/>
</dbReference>
<dbReference type="GO" id="GO:0005886">
    <property type="term" value="C:plasma membrane"/>
    <property type="evidence" value="ECO:0007669"/>
    <property type="project" value="TreeGrafter"/>
</dbReference>
<dbReference type="InterPro" id="IPR043519">
    <property type="entry name" value="NT_sf"/>
</dbReference>
<evidence type="ECO:0000313" key="4">
    <source>
        <dbReference type="Proteomes" id="UP000034078"/>
    </source>
</evidence>
<dbReference type="InterPro" id="IPR012675">
    <property type="entry name" value="Beta-grasp_dom_sf"/>
</dbReference>
<dbReference type="Pfam" id="PF13328">
    <property type="entry name" value="HD_4"/>
    <property type="match status" value="1"/>
</dbReference>
<dbReference type="PANTHER" id="PTHR21262">
    <property type="entry name" value="GUANOSINE-3',5'-BIS DIPHOSPHATE 3'-PYROPHOSPHOHYDROLASE"/>
    <property type="match status" value="1"/>
</dbReference>
<gene>
    <name evidence="3" type="ORF">UX01_C0001G0111</name>
</gene>
<dbReference type="SUPFAM" id="SSF81271">
    <property type="entry name" value="TGS-like"/>
    <property type="match status" value="1"/>
</dbReference>
<dbReference type="Gene3D" id="3.10.20.30">
    <property type="match status" value="1"/>
</dbReference>
<dbReference type="CDD" id="cd05399">
    <property type="entry name" value="NT_Rel-Spo_like"/>
    <property type="match status" value="1"/>
</dbReference>
<dbReference type="SMART" id="SM00954">
    <property type="entry name" value="RelA_SpoT"/>
    <property type="match status" value="1"/>
</dbReference>
<dbReference type="NCBIfam" id="TIGR00691">
    <property type="entry name" value="spoT_relA"/>
    <property type="match status" value="1"/>
</dbReference>
<dbReference type="Gene3D" id="3.30.460.10">
    <property type="entry name" value="Beta Polymerase, domain 2"/>
    <property type="match status" value="1"/>
</dbReference>
<accession>A0A837IG08</accession>
<dbReference type="AlphaFoldDB" id="A0A837IG08"/>
<dbReference type="InterPro" id="IPR033655">
    <property type="entry name" value="TGS_RelA/SpoT"/>
</dbReference>
<dbReference type="Pfam" id="PF04607">
    <property type="entry name" value="RelA_SpoT"/>
    <property type="match status" value="1"/>
</dbReference>
<dbReference type="InterPro" id="IPR012676">
    <property type="entry name" value="TGS-like"/>
</dbReference>
<dbReference type="SUPFAM" id="SSF109604">
    <property type="entry name" value="HD-domain/PDEase-like"/>
    <property type="match status" value="1"/>
</dbReference>
<dbReference type="Gene3D" id="1.10.3210.10">
    <property type="entry name" value="Hypothetical protein af1432"/>
    <property type="match status" value="1"/>
</dbReference>
<dbReference type="InterPro" id="IPR004811">
    <property type="entry name" value="RelA/Spo_fam"/>
</dbReference>